<evidence type="ECO:0000256" key="3">
    <source>
        <dbReference type="ARBA" id="ARBA00023157"/>
    </source>
</evidence>
<reference evidence="5" key="1">
    <citation type="submission" date="2022-03" db="EMBL/GenBank/DDBJ databases">
        <authorList>
            <person name="Alioto T."/>
            <person name="Alioto T."/>
            <person name="Gomez Garrido J."/>
        </authorList>
    </citation>
    <scope>NUCLEOTIDE SEQUENCE</scope>
</reference>
<evidence type="ECO:0000256" key="1">
    <source>
        <dbReference type="ARBA" id="ARBA00004613"/>
    </source>
</evidence>
<dbReference type="Gene3D" id="2.40.50.120">
    <property type="match status" value="1"/>
</dbReference>
<sequence>MKNRGYREFKMRNCYKQQQLKGVTAENRLESACNSAVDFVYKVKLDGIEPRDNYNNYIMTIVRVIKQGTDENVLQNKRDFTSLIKCKNALNLKIGHEYIIWGIDKDIFSLGSSYTYSIGKDTWIEWWPNDQECQLPVNAETCDNLDLLAETLELIGCPK</sequence>
<dbReference type="FunFam" id="2.40.50.120:FF:000013">
    <property type="entry name" value="Complement C3"/>
    <property type="match status" value="1"/>
</dbReference>
<keyword evidence="3" id="KW-1015">Disulfide bond</keyword>
<name>A0AAD1VX73_PELCU</name>
<dbReference type="Proteomes" id="UP001295444">
    <property type="component" value="Chromosome 03"/>
</dbReference>
<dbReference type="EMBL" id="OW240914">
    <property type="protein sequence ID" value="CAH2272764.1"/>
    <property type="molecule type" value="Genomic_DNA"/>
</dbReference>
<dbReference type="GO" id="GO:0005576">
    <property type="term" value="C:extracellular region"/>
    <property type="evidence" value="ECO:0007669"/>
    <property type="project" value="UniProtKB-SubCell"/>
</dbReference>
<evidence type="ECO:0000256" key="2">
    <source>
        <dbReference type="ARBA" id="ARBA00022525"/>
    </source>
</evidence>
<proteinExistence type="predicted"/>
<protein>
    <submittedName>
        <fullName evidence="5">Complement C3</fullName>
    </submittedName>
</protein>
<evidence type="ECO:0000313" key="6">
    <source>
        <dbReference type="Proteomes" id="UP001295444"/>
    </source>
</evidence>
<dbReference type="Pfam" id="PF01759">
    <property type="entry name" value="NTR"/>
    <property type="match status" value="1"/>
</dbReference>
<dbReference type="SUPFAM" id="SSF50242">
    <property type="entry name" value="TIMP-like"/>
    <property type="match status" value="1"/>
</dbReference>
<keyword evidence="2" id="KW-0964">Secreted</keyword>
<dbReference type="InterPro" id="IPR018933">
    <property type="entry name" value="Netrin_module_non-TIMP"/>
</dbReference>
<accession>A0AAD1VX73</accession>
<dbReference type="PROSITE" id="PS50189">
    <property type="entry name" value="NTR"/>
    <property type="match status" value="1"/>
</dbReference>
<comment type="subcellular location">
    <subcellularLocation>
        <location evidence="1">Secreted</location>
    </subcellularLocation>
</comment>
<evidence type="ECO:0000259" key="4">
    <source>
        <dbReference type="PROSITE" id="PS50189"/>
    </source>
</evidence>
<gene>
    <name evidence="5" type="ORF">PECUL_23A051914</name>
</gene>
<dbReference type="SMART" id="SM00643">
    <property type="entry name" value="C345C"/>
    <property type="match status" value="1"/>
</dbReference>
<evidence type="ECO:0000313" key="5">
    <source>
        <dbReference type="EMBL" id="CAH2272764.1"/>
    </source>
</evidence>
<organism evidence="5 6">
    <name type="scientific">Pelobates cultripes</name>
    <name type="common">Western spadefoot toad</name>
    <dbReference type="NCBI Taxonomy" id="61616"/>
    <lineage>
        <taxon>Eukaryota</taxon>
        <taxon>Metazoa</taxon>
        <taxon>Chordata</taxon>
        <taxon>Craniata</taxon>
        <taxon>Vertebrata</taxon>
        <taxon>Euteleostomi</taxon>
        <taxon>Amphibia</taxon>
        <taxon>Batrachia</taxon>
        <taxon>Anura</taxon>
        <taxon>Pelobatoidea</taxon>
        <taxon>Pelobatidae</taxon>
        <taxon>Pelobates</taxon>
    </lineage>
</organism>
<dbReference type="InterPro" id="IPR008993">
    <property type="entry name" value="TIMP-like_OB-fold"/>
</dbReference>
<dbReference type="InterPro" id="IPR001134">
    <property type="entry name" value="Netrin_domain"/>
</dbReference>
<dbReference type="AlphaFoldDB" id="A0AAD1VX73"/>
<keyword evidence="6" id="KW-1185">Reference proteome</keyword>
<feature type="domain" description="NTR" evidence="4">
    <location>
        <begin position="14"/>
        <end position="157"/>
    </location>
</feature>